<accession>A0AB35UKU0</accession>
<evidence type="ECO:0000256" key="10">
    <source>
        <dbReference type="SAM" id="Phobius"/>
    </source>
</evidence>
<dbReference type="FunFam" id="1.10.510.10:FF:000021">
    <property type="entry name" value="Serine/threonine protein kinase"/>
    <property type="match status" value="1"/>
</dbReference>
<protein>
    <recommendedName>
        <fullName evidence="1">non-specific serine/threonine protein kinase</fullName>
        <ecNumber evidence="1">2.7.11.1</ecNumber>
    </recommendedName>
</protein>
<dbReference type="EC" id="2.7.11.1" evidence="1"/>
<dbReference type="InterPro" id="IPR011009">
    <property type="entry name" value="Kinase-like_dom_sf"/>
</dbReference>
<dbReference type="CDD" id="cd14014">
    <property type="entry name" value="STKc_PknB_like"/>
    <property type="match status" value="1"/>
</dbReference>
<dbReference type="PANTHER" id="PTHR43289:SF34">
    <property type="entry name" value="SERINE_THREONINE-PROTEIN KINASE YBDM-RELATED"/>
    <property type="match status" value="1"/>
</dbReference>
<dbReference type="InterPro" id="IPR000719">
    <property type="entry name" value="Prot_kinase_dom"/>
</dbReference>
<keyword evidence="10" id="KW-1133">Transmembrane helix</keyword>
<dbReference type="InterPro" id="IPR005543">
    <property type="entry name" value="PASTA_dom"/>
</dbReference>
<evidence type="ECO:0000256" key="1">
    <source>
        <dbReference type="ARBA" id="ARBA00012513"/>
    </source>
</evidence>
<dbReference type="Proteomes" id="UP001276902">
    <property type="component" value="Unassembled WGS sequence"/>
</dbReference>
<reference evidence="13" key="1">
    <citation type="submission" date="2022-03" db="EMBL/GenBank/DDBJ databases">
        <title>First case of bacteraemia caused by Dielma fastidiosa in a patient hospitalised with diverticulitis.</title>
        <authorList>
            <person name="Forman-Ankjaer B."/>
            <person name="Hvid-Jensen F."/>
            <person name="Kobel C.M."/>
            <person name="Greve T."/>
        </authorList>
    </citation>
    <scope>NUCLEOTIDE SEQUENCE</scope>
    <source>
        <strain evidence="13">AUH_DF_2021</strain>
    </source>
</reference>
<dbReference type="PANTHER" id="PTHR43289">
    <property type="entry name" value="MITOGEN-ACTIVATED PROTEIN KINASE KINASE KINASE 20-RELATED"/>
    <property type="match status" value="1"/>
</dbReference>
<proteinExistence type="predicted"/>
<comment type="catalytic activity">
    <reaction evidence="8">
        <text>L-seryl-[protein] + ATP = O-phospho-L-seryl-[protein] + ADP + H(+)</text>
        <dbReference type="Rhea" id="RHEA:17989"/>
        <dbReference type="Rhea" id="RHEA-COMP:9863"/>
        <dbReference type="Rhea" id="RHEA-COMP:11604"/>
        <dbReference type="ChEBI" id="CHEBI:15378"/>
        <dbReference type="ChEBI" id="CHEBI:29999"/>
        <dbReference type="ChEBI" id="CHEBI:30616"/>
        <dbReference type="ChEBI" id="CHEBI:83421"/>
        <dbReference type="ChEBI" id="CHEBI:456216"/>
        <dbReference type="EC" id="2.7.11.1"/>
    </reaction>
</comment>
<evidence type="ECO:0000256" key="8">
    <source>
        <dbReference type="ARBA" id="ARBA00048679"/>
    </source>
</evidence>
<dbReference type="GO" id="GO:0005524">
    <property type="term" value="F:ATP binding"/>
    <property type="evidence" value="ECO:0007669"/>
    <property type="project" value="UniProtKB-UniRule"/>
</dbReference>
<evidence type="ECO:0000259" key="12">
    <source>
        <dbReference type="PROSITE" id="PS51178"/>
    </source>
</evidence>
<evidence type="ECO:0000313" key="13">
    <source>
        <dbReference type="EMBL" id="MDY5167345.1"/>
    </source>
</evidence>
<dbReference type="EMBL" id="JALDAW010000011">
    <property type="protein sequence ID" value="MDY5167345.1"/>
    <property type="molecule type" value="Genomic_DNA"/>
</dbReference>
<dbReference type="PROSITE" id="PS00107">
    <property type="entry name" value="PROTEIN_KINASE_ATP"/>
    <property type="match status" value="1"/>
</dbReference>
<name>A0AB35UKU0_9FIRM</name>
<evidence type="ECO:0000313" key="14">
    <source>
        <dbReference type="Proteomes" id="UP001276902"/>
    </source>
</evidence>
<keyword evidence="5 13" id="KW-0418">Kinase</keyword>
<dbReference type="Gene3D" id="1.10.510.10">
    <property type="entry name" value="Transferase(Phosphotransferase) domain 1"/>
    <property type="match status" value="1"/>
</dbReference>
<sequence length="560" mass="62034">MDKMIAERYQIIKSLGEGGMADVYLAVDTILNREVAIKMLRGELSNDPVTLLRFQREANAASKLNHPNVVQVYDVGEYEGRHYIVMEHVRGRTLKQLIQLRGALHKEEAVNIMKQVVSAVQHAHEHHIIHRDIKPQNIMIKDDGTVKITDFGIALAHDAVQLTQSDSVLGSAHYLAPETTRGEPATNQIDIYALGIVFYELLSGDVPFHGDNPVQIAMKHLSEEIPSIREFNPSLPQAVENIIIKATVKNRAQRYKTAQEMYDDLCCCLLPEYANVPKTTFDEVVNEGAKTMVLSHVSEAPAESEKEAPAANRFMSVVGVLLIAITIVATAAIIYFSGMFGSMFGPEMVNIIDVTNMNVEQAQNELVAAGFDVVISQQYENSDTIPENNVIRTNPSVNTEAAKGSTVTLTISKGALFTVEDYTGRKFEEVEQLLREKGIKVTPVQVQKNPSEVETGTIISQDLLKAGDRIDPSSRNNVIRLEYAVEPEFTMINVVGLSIEDAMRQLIEKGATPIPNQQSTDGLSDEELMNIVPGKVTKTDPAQGTYYKQTKDSVIALYYY</sequence>
<evidence type="ECO:0000256" key="4">
    <source>
        <dbReference type="ARBA" id="ARBA00022741"/>
    </source>
</evidence>
<feature type="transmembrane region" description="Helical" evidence="10">
    <location>
        <begin position="314"/>
        <end position="336"/>
    </location>
</feature>
<feature type="domain" description="Protein kinase" evidence="11">
    <location>
        <begin position="9"/>
        <end position="266"/>
    </location>
</feature>
<gene>
    <name evidence="13" type="primary">pknB</name>
    <name evidence="13" type="ORF">MQE39_04330</name>
</gene>
<dbReference type="FunFam" id="3.30.200.20:FF:000035">
    <property type="entry name" value="Serine/threonine protein kinase Stk1"/>
    <property type="match status" value="1"/>
</dbReference>
<keyword evidence="3" id="KW-0808">Transferase</keyword>
<dbReference type="SMART" id="SM00220">
    <property type="entry name" value="S_TKc"/>
    <property type="match status" value="1"/>
</dbReference>
<dbReference type="Gene3D" id="3.30.200.20">
    <property type="entry name" value="Phosphorylase Kinase, domain 1"/>
    <property type="match status" value="1"/>
</dbReference>
<keyword evidence="2" id="KW-0723">Serine/threonine-protein kinase</keyword>
<dbReference type="Pfam" id="PF03793">
    <property type="entry name" value="PASTA"/>
    <property type="match status" value="3"/>
</dbReference>
<dbReference type="GO" id="GO:0004674">
    <property type="term" value="F:protein serine/threonine kinase activity"/>
    <property type="evidence" value="ECO:0007669"/>
    <property type="project" value="UniProtKB-KW"/>
</dbReference>
<keyword evidence="10" id="KW-0812">Transmembrane</keyword>
<dbReference type="PROSITE" id="PS50011">
    <property type="entry name" value="PROTEIN_KINASE_DOM"/>
    <property type="match status" value="1"/>
</dbReference>
<evidence type="ECO:0000256" key="7">
    <source>
        <dbReference type="ARBA" id="ARBA00047899"/>
    </source>
</evidence>
<evidence type="ECO:0000256" key="2">
    <source>
        <dbReference type="ARBA" id="ARBA00022527"/>
    </source>
</evidence>
<evidence type="ECO:0000256" key="3">
    <source>
        <dbReference type="ARBA" id="ARBA00022679"/>
    </source>
</evidence>
<dbReference type="InterPro" id="IPR017441">
    <property type="entry name" value="Protein_kinase_ATP_BS"/>
</dbReference>
<dbReference type="NCBIfam" id="NF033483">
    <property type="entry name" value="PknB_PASTA_kin"/>
    <property type="match status" value="1"/>
</dbReference>
<keyword evidence="4 9" id="KW-0547">Nucleotide-binding</keyword>
<dbReference type="AlphaFoldDB" id="A0AB35UKU0"/>
<dbReference type="SMART" id="SM00740">
    <property type="entry name" value="PASTA"/>
    <property type="match status" value="3"/>
</dbReference>
<dbReference type="InterPro" id="IPR008271">
    <property type="entry name" value="Ser/Thr_kinase_AS"/>
</dbReference>
<keyword evidence="6 9" id="KW-0067">ATP-binding</keyword>
<dbReference type="PROSITE" id="PS00108">
    <property type="entry name" value="PROTEIN_KINASE_ST"/>
    <property type="match status" value="1"/>
</dbReference>
<feature type="domain" description="PASTA" evidence="12">
    <location>
        <begin position="414"/>
        <end position="485"/>
    </location>
</feature>
<evidence type="ECO:0000256" key="9">
    <source>
        <dbReference type="PROSITE-ProRule" id="PRU10141"/>
    </source>
</evidence>
<evidence type="ECO:0000256" key="6">
    <source>
        <dbReference type="ARBA" id="ARBA00022840"/>
    </source>
</evidence>
<evidence type="ECO:0000256" key="5">
    <source>
        <dbReference type="ARBA" id="ARBA00022777"/>
    </source>
</evidence>
<dbReference type="RefSeq" id="WP_320883120.1">
    <property type="nucleotide sequence ID" value="NZ_BAABZA010000001.1"/>
</dbReference>
<feature type="binding site" evidence="9">
    <location>
        <position position="38"/>
    </location>
    <ligand>
        <name>ATP</name>
        <dbReference type="ChEBI" id="CHEBI:30616"/>
    </ligand>
</feature>
<organism evidence="13 14">
    <name type="scientific">Dielma fastidiosa</name>
    <dbReference type="NCBI Taxonomy" id="1034346"/>
    <lineage>
        <taxon>Bacteria</taxon>
        <taxon>Bacillati</taxon>
        <taxon>Bacillota</taxon>
        <taxon>Erysipelotrichia</taxon>
        <taxon>Erysipelotrichales</taxon>
        <taxon>Erysipelotrichaceae</taxon>
        <taxon>Dielma</taxon>
    </lineage>
</organism>
<dbReference type="PROSITE" id="PS51178">
    <property type="entry name" value="PASTA"/>
    <property type="match status" value="3"/>
</dbReference>
<dbReference type="SUPFAM" id="SSF56112">
    <property type="entry name" value="Protein kinase-like (PK-like)"/>
    <property type="match status" value="1"/>
</dbReference>
<dbReference type="Gene3D" id="3.30.10.20">
    <property type="match status" value="2"/>
</dbReference>
<dbReference type="Pfam" id="PF00069">
    <property type="entry name" value="Pkinase"/>
    <property type="match status" value="1"/>
</dbReference>
<comment type="caution">
    <text evidence="13">The sequence shown here is derived from an EMBL/GenBank/DDBJ whole genome shotgun (WGS) entry which is preliminary data.</text>
</comment>
<evidence type="ECO:0000259" key="11">
    <source>
        <dbReference type="PROSITE" id="PS50011"/>
    </source>
</evidence>
<keyword evidence="10" id="KW-0472">Membrane</keyword>
<feature type="domain" description="PASTA" evidence="12">
    <location>
        <begin position="345"/>
        <end position="413"/>
    </location>
</feature>
<dbReference type="CDD" id="cd06577">
    <property type="entry name" value="PASTA_pknB"/>
    <property type="match status" value="3"/>
</dbReference>
<feature type="domain" description="PASTA" evidence="12">
    <location>
        <begin position="486"/>
        <end position="560"/>
    </location>
</feature>
<comment type="catalytic activity">
    <reaction evidence="7">
        <text>L-threonyl-[protein] + ATP = O-phospho-L-threonyl-[protein] + ADP + H(+)</text>
        <dbReference type="Rhea" id="RHEA:46608"/>
        <dbReference type="Rhea" id="RHEA-COMP:11060"/>
        <dbReference type="Rhea" id="RHEA-COMP:11605"/>
        <dbReference type="ChEBI" id="CHEBI:15378"/>
        <dbReference type="ChEBI" id="CHEBI:30013"/>
        <dbReference type="ChEBI" id="CHEBI:30616"/>
        <dbReference type="ChEBI" id="CHEBI:61977"/>
        <dbReference type="ChEBI" id="CHEBI:456216"/>
        <dbReference type="EC" id="2.7.11.1"/>
    </reaction>
</comment>